<protein>
    <recommendedName>
        <fullName evidence="1">holo-[acyl-carrier-protein] synthase</fullName>
        <ecNumber evidence="1">2.7.8.7</ecNumber>
    </recommendedName>
</protein>
<name>A0A8H7ZPR5_9FUNG</name>
<dbReference type="GO" id="GO:0019878">
    <property type="term" value="P:lysine biosynthetic process via aminoadipic acid"/>
    <property type="evidence" value="ECO:0007669"/>
    <property type="project" value="TreeGrafter"/>
</dbReference>
<keyword evidence="2 5" id="KW-0808">Transferase</keyword>
<proteinExistence type="predicted"/>
<organism evidence="5 6">
    <name type="scientific">Olpidium bornovanus</name>
    <dbReference type="NCBI Taxonomy" id="278681"/>
    <lineage>
        <taxon>Eukaryota</taxon>
        <taxon>Fungi</taxon>
        <taxon>Fungi incertae sedis</taxon>
        <taxon>Olpidiomycota</taxon>
        <taxon>Olpidiomycotina</taxon>
        <taxon>Olpidiomycetes</taxon>
        <taxon>Olpidiales</taxon>
        <taxon>Olpidiaceae</taxon>
        <taxon>Olpidium</taxon>
    </lineage>
</organism>
<evidence type="ECO:0000259" key="3">
    <source>
        <dbReference type="Pfam" id="PF01648"/>
    </source>
</evidence>
<feature type="domain" description="4'-phosphopantetheinyl transferase N-terminal" evidence="4">
    <location>
        <begin position="30"/>
        <end position="129"/>
    </location>
</feature>
<dbReference type="Pfam" id="PF22624">
    <property type="entry name" value="AASDHPPT_N"/>
    <property type="match status" value="1"/>
</dbReference>
<dbReference type="GO" id="GO:0008897">
    <property type="term" value="F:holo-[acyl-carrier-protein] synthase activity"/>
    <property type="evidence" value="ECO:0007669"/>
    <property type="project" value="UniProtKB-EC"/>
</dbReference>
<dbReference type="GO" id="GO:0005829">
    <property type="term" value="C:cytosol"/>
    <property type="evidence" value="ECO:0007669"/>
    <property type="project" value="TreeGrafter"/>
</dbReference>
<evidence type="ECO:0000313" key="6">
    <source>
        <dbReference type="Proteomes" id="UP000673691"/>
    </source>
</evidence>
<gene>
    <name evidence="5" type="ORF">BJ554DRAFT_2889</name>
</gene>
<dbReference type="InterPro" id="IPR008278">
    <property type="entry name" value="4-PPantetheinyl_Trfase_dom"/>
</dbReference>
<dbReference type="InterPro" id="IPR037143">
    <property type="entry name" value="4-PPantetheinyl_Trfase_dom_sf"/>
</dbReference>
<evidence type="ECO:0000256" key="1">
    <source>
        <dbReference type="ARBA" id="ARBA00013172"/>
    </source>
</evidence>
<dbReference type="PANTHER" id="PTHR12215:SF10">
    <property type="entry name" value="L-AMINOADIPATE-SEMIALDEHYDE DEHYDROGENASE-PHOSPHOPANTETHEINYL TRANSFERASE"/>
    <property type="match status" value="1"/>
</dbReference>
<keyword evidence="6" id="KW-1185">Reference proteome</keyword>
<dbReference type="EMBL" id="JAEFCI010010508">
    <property type="protein sequence ID" value="KAG5457169.1"/>
    <property type="molecule type" value="Genomic_DNA"/>
</dbReference>
<dbReference type="InterPro" id="IPR055066">
    <property type="entry name" value="AASDHPPT_N"/>
</dbReference>
<accession>A0A8H7ZPR5</accession>
<dbReference type="InterPro" id="IPR050559">
    <property type="entry name" value="P-Pant_transferase_sf"/>
</dbReference>
<dbReference type="EC" id="2.7.8.7" evidence="1"/>
<sequence>MGTVTRGFPRPRCSLSGVTSTAASHLCPPQVFERLLNYLQPEERARISRFRRQRDALLAMAGRLMIRSYLVEKLKVPWDNVRLGRTPENKPFLVGIPDNDRIPRMTCSNGIHIAFNVSHHGDWTVLAAVEAPCSRSIGVDVMRIELSMIPGESTDVFLDCFRSQLTPREWSYVRAATVDRGRLERFYRLWCLKESYVKAVGQGLGIDLRTLEFVIQEPLDAQRPGQAVTSPLLFIPPLEKDYPTDDIGFRVPESYIFEEYFLDQNHCAAVCLACDAARGQLPPAPPTPARFERIETVNHLLRQAQSL</sequence>
<dbReference type="AlphaFoldDB" id="A0A8H7ZPR5"/>
<dbReference type="FunFam" id="3.90.470.20:FF:000003">
    <property type="entry name" value="L-aminoadipate-semialdehyde dehydrogenase-phosphopantetheinyl transferase"/>
    <property type="match status" value="1"/>
</dbReference>
<dbReference type="SUPFAM" id="SSF56214">
    <property type="entry name" value="4'-phosphopantetheinyl transferase"/>
    <property type="match status" value="2"/>
</dbReference>
<evidence type="ECO:0000313" key="5">
    <source>
        <dbReference type="EMBL" id="KAG5457169.1"/>
    </source>
</evidence>
<feature type="domain" description="4'-phosphopantetheinyl transferase" evidence="3">
    <location>
        <begin position="136"/>
        <end position="214"/>
    </location>
</feature>
<reference evidence="5 6" key="1">
    <citation type="journal article" name="Sci. Rep.">
        <title>Genome-scale phylogenetic analyses confirm Olpidium as the closest living zoosporic fungus to the non-flagellated, terrestrial fungi.</title>
        <authorList>
            <person name="Chang Y."/>
            <person name="Rochon D."/>
            <person name="Sekimoto S."/>
            <person name="Wang Y."/>
            <person name="Chovatia M."/>
            <person name="Sandor L."/>
            <person name="Salamov A."/>
            <person name="Grigoriev I.V."/>
            <person name="Stajich J.E."/>
            <person name="Spatafora J.W."/>
        </authorList>
    </citation>
    <scope>NUCLEOTIDE SEQUENCE [LARGE SCALE GENOMIC DNA]</scope>
    <source>
        <strain evidence="5">S191</strain>
    </source>
</reference>
<dbReference type="GO" id="GO:0000287">
    <property type="term" value="F:magnesium ion binding"/>
    <property type="evidence" value="ECO:0007669"/>
    <property type="project" value="InterPro"/>
</dbReference>
<comment type="caution">
    <text evidence="5">The sequence shown here is derived from an EMBL/GenBank/DDBJ whole genome shotgun (WGS) entry which is preliminary data.</text>
</comment>
<dbReference type="Gene3D" id="3.90.470.20">
    <property type="entry name" value="4'-phosphopantetheinyl transferase domain"/>
    <property type="match status" value="2"/>
</dbReference>
<evidence type="ECO:0000259" key="4">
    <source>
        <dbReference type="Pfam" id="PF22624"/>
    </source>
</evidence>
<evidence type="ECO:0000256" key="2">
    <source>
        <dbReference type="ARBA" id="ARBA00022679"/>
    </source>
</evidence>
<dbReference type="OrthoDB" id="26719at2759"/>
<dbReference type="Proteomes" id="UP000673691">
    <property type="component" value="Unassembled WGS sequence"/>
</dbReference>
<dbReference type="Pfam" id="PF01648">
    <property type="entry name" value="ACPS"/>
    <property type="match status" value="1"/>
</dbReference>
<dbReference type="PANTHER" id="PTHR12215">
    <property type="entry name" value="PHOSPHOPANTETHEINE TRANSFERASE"/>
    <property type="match status" value="1"/>
</dbReference>